<feature type="transmembrane region" description="Helical" evidence="1">
    <location>
        <begin position="12"/>
        <end position="32"/>
    </location>
</feature>
<dbReference type="AlphaFoldDB" id="A0A1J5STB1"/>
<evidence type="ECO:0000313" key="2">
    <source>
        <dbReference type="EMBL" id="OIR11719.1"/>
    </source>
</evidence>
<name>A0A1J5STB1_9ZZZZ</name>
<accession>A0A1J5STB1</accession>
<organism evidence="2">
    <name type="scientific">mine drainage metagenome</name>
    <dbReference type="NCBI Taxonomy" id="410659"/>
    <lineage>
        <taxon>unclassified sequences</taxon>
        <taxon>metagenomes</taxon>
        <taxon>ecological metagenomes</taxon>
    </lineage>
</organism>
<gene>
    <name evidence="2" type="ORF">GALL_65750</name>
</gene>
<keyword evidence="1" id="KW-1133">Transmembrane helix</keyword>
<keyword evidence="1" id="KW-0472">Membrane</keyword>
<reference evidence="2" key="1">
    <citation type="submission" date="2016-10" db="EMBL/GenBank/DDBJ databases">
        <title>Sequence of Gallionella enrichment culture.</title>
        <authorList>
            <person name="Poehlein A."/>
            <person name="Muehling M."/>
            <person name="Daniel R."/>
        </authorList>
    </citation>
    <scope>NUCLEOTIDE SEQUENCE</scope>
</reference>
<evidence type="ECO:0000256" key="1">
    <source>
        <dbReference type="SAM" id="Phobius"/>
    </source>
</evidence>
<keyword evidence="1" id="KW-0812">Transmembrane</keyword>
<protein>
    <submittedName>
        <fullName evidence="2">Uncharacterized protein</fullName>
    </submittedName>
</protein>
<comment type="caution">
    <text evidence="2">The sequence shown here is derived from an EMBL/GenBank/DDBJ whole genome shotgun (WGS) entry which is preliminary data.</text>
</comment>
<sequence>MANFIETLPDGWTIYLWLIIGAVIILAVVYWIRWGIKNEQFDEDIKYVLFDEKDRAKMAPEEFAKSQSVIKSQIASRDQFLAADAEKRKSGA</sequence>
<dbReference type="EMBL" id="MLJW01000019">
    <property type="protein sequence ID" value="OIR11719.1"/>
    <property type="molecule type" value="Genomic_DNA"/>
</dbReference>
<proteinExistence type="predicted"/>